<dbReference type="EMBL" id="JADWDC010000116">
    <property type="protein sequence ID" value="MCC0179803.1"/>
    <property type="molecule type" value="Genomic_DNA"/>
</dbReference>
<dbReference type="InterPro" id="IPR036264">
    <property type="entry name" value="Bact_exopeptidase_dim_dom"/>
</dbReference>
<evidence type="ECO:0000259" key="5">
    <source>
        <dbReference type="Pfam" id="PF07687"/>
    </source>
</evidence>
<dbReference type="Proteomes" id="UP000729733">
    <property type="component" value="Unassembled WGS sequence"/>
</dbReference>
<feature type="binding site" evidence="4">
    <location>
        <position position="277"/>
    </location>
    <ligand>
        <name>allantoate</name>
        <dbReference type="ChEBI" id="CHEBI:17536"/>
    </ligand>
</feature>
<name>A0A964FMC2_9CYAN</name>
<dbReference type="Pfam" id="PF01546">
    <property type="entry name" value="Peptidase_M20"/>
    <property type="match status" value="1"/>
</dbReference>
<feature type="binding site" evidence="3">
    <location>
        <position position="134"/>
    </location>
    <ligand>
        <name>Zn(2+)</name>
        <dbReference type="ChEBI" id="CHEBI:29105"/>
        <label>2</label>
    </ligand>
</feature>
<dbReference type="AlphaFoldDB" id="A0A964FMC2"/>
<dbReference type="PIRSF" id="PIRSF001235">
    <property type="entry name" value="Amidase_carbamoylase"/>
    <property type="match status" value="1"/>
</dbReference>
<evidence type="ECO:0000256" key="3">
    <source>
        <dbReference type="PIRSR" id="PIRSR001235-1"/>
    </source>
</evidence>
<accession>A0A964FMC2</accession>
<dbReference type="Pfam" id="PF07687">
    <property type="entry name" value="M20_dimer"/>
    <property type="match status" value="1"/>
</dbReference>
<evidence type="ECO:0000313" key="6">
    <source>
        <dbReference type="EMBL" id="MCC0179803.1"/>
    </source>
</evidence>
<dbReference type="GO" id="GO:0016813">
    <property type="term" value="F:hydrolase activity, acting on carbon-nitrogen (but not peptide) bonds, in linear amidines"/>
    <property type="evidence" value="ECO:0007669"/>
    <property type="project" value="InterPro"/>
</dbReference>
<feature type="binding site" evidence="4">
    <location>
        <position position="290"/>
    </location>
    <ligand>
        <name>allantoate</name>
        <dbReference type="ChEBI" id="CHEBI:17536"/>
    </ligand>
</feature>
<sequence>MKSITTANLLVNGDRLNKSIASLASIGRLPNSGVKRIAYSTEDLEARTLVQQWMKELEMEVKIDAAGNIIGKYPGKNPVASALATGSHIDTVPCGGNYDGAYGVLAGLEVVRVLQENQIRLERSIEVIVFTDEEGSMIGSKAISGRVVRDPQYYRRPDGTDIQTCLKRVGGNWDKIPQARRNLEDIAAFVELHVEQGPVLESMGKQIGVIEGIVGQRRFNITVKGSANHAGTTPMQMRCDALVAASQVVLAVNQIGNTPGQQVATVGKMSVLPNAANVVPGWVEMSLDIRDLSSLHLDSLLKQLRIHLEEIAVTTNTQIRFNPCLHNEPALAEPYIQKAIALSCENLSLSYTYLPSRASHDAQEMAQITDMGMIFVPSKMGVSHDANEYTSPEQCIQGANVLLQTLIKLGKI</sequence>
<evidence type="ECO:0000256" key="4">
    <source>
        <dbReference type="PIRSR" id="PIRSR001235-2"/>
    </source>
</evidence>
<protein>
    <submittedName>
        <fullName evidence="6">Zn-dependent hydrolase</fullName>
    </submittedName>
</protein>
<dbReference type="NCBIfam" id="NF006771">
    <property type="entry name" value="PRK09290.1-5"/>
    <property type="match status" value="1"/>
</dbReference>
<keyword evidence="3" id="KW-0862">Zinc</keyword>
<proteinExistence type="inferred from homology"/>
<dbReference type="CDD" id="cd03884">
    <property type="entry name" value="M20_bAS"/>
    <property type="match status" value="1"/>
</dbReference>
<dbReference type="PANTHER" id="PTHR32494:SF5">
    <property type="entry name" value="ALLANTOATE AMIDOHYDROLASE"/>
    <property type="match status" value="1"/>
</dbReference>
<feature type="domain" description="Peptidase M20 dimerisation" evidence="5">
    <location>
        <begin position="215"/>
        <end position="313"/>
    </location>
</feature>
<feature type="binding site" evidence="3">
    <location>
        <position position="384"/>
    </location>
    <ligand>
        <name>Zn(2+)</name>
        <dbReference type="ChEBI" id="CHEBI:29105"/>
        <label>2</label>
    </ligand>
</feature>
<comment type="caution">
    <text evidence="6">The sequence shown here is derived from an EMBL/GenBank/DDBJ whole genome shotgun (WGS) entry which is preliminary data.</text>
</comment>
<feature type="binding site" evidence="4">
    <location>
        <position position="218"/>
    </location>
    <ligand>
        <name>allantoate</name>
        <dbReference type="ChEBI" id="CHEBI:17536"/>
    </ligand>
</feature>
<feature type="binding site" evidence="3">
    <location>
        <position position="193"/>
    </location>
    <ligand>
        <name>Zn(2+)</name>
        <dbReference type="ChEBI" id="CHEBI:29105"/>
        <label>1</label>
    </ligand>
</feature>
<keyword evidence="2 6" id="KW-0378">Hydrolase</keyword>
<reference evidence="6" key="1">
    <citation type="journal article" date="2021" name="Antonie Van Leeuwenhoek">
        <title>Draft genome and description of Waterburya agarophytonicola gen. nov. sp. nov. (Pleurocapsales, Cyanobacteria): a seaweed symbiont.</title>
        <authorList>
            <person name="Bonthond G."/>
            <person name="Shalygin S."/>
            <person name="Bayer T."/>
            <person name="Weinberger F."/>
        </authorList>
    </citation>
    <scope>NUCLEOTIDE SEQUENCE</scope>
    <source>
        <strain evidence="6">KI4</strain>
    </source>
</reference>
<comment type="similarity">
    <text evidence="1">Belongs to the peptidase M20 family.</text>
</comment>
<keyword evidence="3" id="KW-0479">Metal-binding</keyword>
<dbReference type="NCBIfam" id="TIGR01879">
    <property type="entry name" value="hydantase"/>
    <property type="match status" value="1"/>
</dbReference>
<dbReference type="SUPFAM" id="SSF53187">
    <property type="entry name" value="Zn-dependent exopeptidases"/>
    <property type="match status" value="1"/>
</dbReference>
<evidence type="ECO:0000256" key="2">
    <source>
        <dbReference type="ARBA" id="ARBA00022801"/>
    </source>
</evidence>
<evidence type="ECO:0000313" key="7">
    <source>
        <dbReference type="Proteomes" id="UP000729733"/>
    </source>
</evidence>
<keyword evidence="7" id="KW-1185">Reference proteome</keyword>
<dbReference type="InterPro" id="IPR002933">
    <property type="entry name" value="Peptidase_M20"/>
</dbReference>
<dbReference type="Gene3D" id="3.40.630.10">
    <property type="entry name" value="Zn peptidases"/>
    <property type="match status" value="1"/>
</dbReference>
<feature type="binding site" evidence="3">
    <location>
        <position position="99"/>
    </location>
    <ligand>
        <name>Zn(2+)</name>
        <dbReference type="ChEBI" id="CHEBI:29105"/>
        <label>1</label>
    </ligand>
</feature>
<dbReference type="GO" id="GO:0046872">
    <property type="term" value="F:metal ion binding"/>
    <property type="evidence" value="ECO:0007669"/>
    <property type="project" value="UniProtKB-KW"/>
</dbReference>
<gene>
    <name evidence="6" type="ORF">I4641_22955</name>
</gene>
<dbReference type="InterPro" id="IPR011650">
    <property type="entry name" value="Peptidase_M20_dimer"/>
</dbReference>
<feature type="binding site" evidence="3">
    <location>
        <position position="99"/>
    </location>
    <ligand>
        <name>Zn(2+)</name>
        <dbReference type="ChEBI" id="CHEBI:29105"/>
        <label>2</label>
    </ligand>
</feature>
<dbReference type="Gene3D" id="3.30.70.360">
    <property type="match status" value="1"/>
</dbReference>
<organism evidence="6 7">
    <name type="scientific">Waterburya agarophytonicola KI4</name>
    <dbReference type="NCBI Taxonomy" id="2874699"/>
    <lineage>
        <taxon>Bacteria</taxon>
        <taxon>Bacillati</taxon>
        <taxon>Cyanobacteriota</taxon>
        <taxon>Cyanophyceae</taxon>
        <taxon>Pleurocapsales</taxon>
        <taxon>Hyellaceae</taxon>
        <taxon>Waterburya</taxon>
        <taxon>Waterburya agarophytonicola</taxon>
    </lineage>
</organism>
<evidence type="ECO:0000256" key="1">
    <source>
        <dbReference type="ARBA" id="ARBA00006153"/>
    </source>
</evidence>
<dbReference type="InterPro" id="IPR010158">
    <property type="entry name" value="Amidase_Cbmase"/>
</dbReference>
<dbReference type="RefSeq" id="WP_229642902.1">
    <property type="nucleotide sequence ID" value="NZ_JADWDC010000116.1"/>
</dbReference>
<feature type="binding site" evidence="3">
    <location>
        <position position="88"/>
    </location>
    <ligand>
        <name>Zn(2+)</name>
        <dbReference type="ChEBI" id="CHEBI:29105"/>
        <label>1</label>
    </ligand>
</feature>
<dbReference type="SUPFAM" id="SSF55031">
    <property type="entry name" value="Bacterial exopeptidase dimerisation domain"/>
    <property type="match status" value="1"/>
</dbReference>
<comment type="cofactor">
    <cofactor evidence="3">
        <name>Zn(2+)</name>
        <dbReference type="ChEBI" id="CHEBI:29105"/>
    </cofactor>
    <text evidence="3">Binds 2 Zn(2+) ions per subunit.</text>
</comment>
<dbReference type="PANTHER" id="PTHR32494">
    <property type="entry name" value="ALLANTOATE DEIMINASE-RELATED"/>
    <property type="match status" value="1"/>
</dbReference>